<dbReference type="AlphaFoldDB" id="A0A4Z2J9M8"/>
<feature type="region of interest" description="Disordered" evidence="1">
    <location>
        <begin position="127"/>
        <end position="151"/>
    </location>
</feature>
<feature type="compositionally biased region" description="Basic and acidic residues" evidence="1">
    <location>
        <begin position="136"/>
        <end position="151"/>
    </location>
</feature>
<reference evidence="2 3" key="1">
    <citation type="submission" date="2019-03" db="EMBL/GenBank/DDBJ databases">
        <title>First draft genome of Liparis tanakae, snailfish: a comprehensive survey of snailfish specific genes.</title>
        <authorList>
            <person name="Kim W."/>
            <person name="Song I."/>
            <person name="Jeong J.-H."/>
            <person name="Kim D."/>
            <person name="Kim S."/>
            <person name="Ryu S."/>
            <person name="Song J.Y."/>
            <person name="Lee S.K."/>
        </authorList>
    </citation>
    <scope>NUCLEOTIDE SEQUENCE [LARGE SCALE GENOMIC DNA]</scope>
    <source>
        <tissue evidence="2">Muscle</tissue>
    </source>
</reference>
<comment type="caution">
    <text evidence="2">The sequence shown here is derived from an EMBL/GenBank/DDBJ whole genome shotgun (WGS) entry which is preliminary data.</text>
</comment>
<accession>A0A4Z2J9M8</accession>
<evidence type="ECO:0000256" key="1">
    <source>
        <dbReference type="SAM" id="MobiDB-lite"/>
    </source>
</evidence>
<dbReference type="Proteomes" id="UP000314294">
    <property type="component" value="Unassembled WGS sequence"/>
</dbReference>
<dbReference type="EMBL" id="SRLO01000014">
    <property type="protein sequence ID" value="TNN86621.1"/>
    <property type="molecule type" value="Genomic_DNA"/>
</dbReference>
<gene>
    <name evidence="2" type="ORF">EYF80_003089</name>
</gene>
<keyword evidence="3" id="KW-1185">Reference proteome</keyword>
<evidence type="ECO:0000313" key="2">
    <source>
        <dbReference type="EMBL" id="TNN86621.1"/>
    </source>
</evidence>
<name>A0A4Z2J9M8_9TELE</name>
<proteinExistence type="predicted"/>
<protein>
    <submittedName>
        <fullName evidence="2">Uncharacterized protein</fullName>
    </submittedName>
</protein>
<organism evidence="2 3">
    <name type="scientific">Liparis tanakae</name>
    <name type="common">Tanaka's snailfish</name>
    <dbReference type="NCBI Taxonomy" id="230148"/>
    <lineage>
        <taxon>Eukaryota</taxon>
        <taxon>Metazoa</taxon>
        <taxon>Chordata</taxon>
        <taxon>Craniata</taxon>
        <taxon>Vertebrata</taxon>
        <taxon>Euteleostomi</taxon>
        <taxon>Actinopterygii</taxon>
        <taxon>Neopterygii</taxon>
        <taxon>Teleostei</taxon>
        <taxon>Neoteleostei</taxon>
        <taxon>Acanthomorphata</taxon>
        <taxon>Eupercaria</taxon>
        <taxon>Perciformes</taxon>
        <taxon>Cottioidei</taxon>
        <taxon>Cottales</taxon>
        <taxon>Liparidae</taxon>
        <taxon>Liparis</taxon>
    </lineage>
</organism>
<sequence>MRRAGLTSRRLQYPNLLLPSSPVNMKEKVSLEHKTHRNNHKILKEFPLLPLDELQLQCAVAGRPSKDGLQFQQPLVAVGSGPHRPQWAQLKPLETTLLAFSSKVLFELGRLRVPVVSVPFSVGEDEDGRLVVTSSDSHDSLGRNEESHNRP</sequence>
<evidence type="ECO:0000313" key="3">
    <source>
        <dbReference type="Proteomes" id="UP000314294"/>
    </source>
</evidence>